<evidence type="ECO:0000313" key="1">
    <source>
        <dbReference type="EMBL" id="GFT12203.1"/>
    </source>
</evidence>
<dbReference type="AlphaFoldDB" id="A0A8X6NGF8"/>
<accession>A0A8X6NGF8</accession>
<gene>
    <name evidence="1" type="ORF">NPIL_237691</name>
</gene>
<dbReference type="EMBL" id="BMAW01009135">
    <property type="protein sequence ID" value="GFT12203.1"/>
    <property type="molecule type" value="Genomic_DNA"/>
</dbReference>
<keyword evidence="2" id="KW-1185">Reference proteome</keyword>
<evidence type="ECO:0000313" key="2">
    <source>
        <dbReference type="Proteomes" id="UP000887013"/>
    </source>
</evidence>
<reference evidence="1" key="1">
    <citation type="submission" date="2020-08" db="EMBL/GenBank/DDBJ databases">
        <title>Multicomponent nature underlies the extraordinary mechanical properties of spider dragline silk.</title>
        <authorList>
            <person name="Kono N."/>
            <person name="Nakamura H."/>
            <person name="Mori M."/>
            <person name="Yoshida Y."/>
            <person name="Ohtoshi R."/>
            <person name="Malay A.D."/>
            <person name="Moran D.A.P."/>
            <person name="Tomita M."/>
            <person name="Numata K."/>
            <person name="Arakawa K."/>
        </authorList>
    </citation>
    <scope>NUCLEOTIDE SEQUENCE</scope>
</reference>
<organism evidence="1 2">
    <name type="scientific">Nephila pilipes</name>
    <name type="common">Giant wood spider</name>
    <name type="synonym">Nephila maculata</name>
    <dbReference type="NCBI Taxonomy" id="299642"/>
    <lineage>
        <taxon>Eukaryota</taxon>
        <taxon>Metazoa</taxon>
        <taxon>Ecdysozoa</taxon>
        <taxon>Arthropoda</taxon>
        <taxon>Chelicerata</taxon>
        <taxon>Arachnida</taxon>
        <taxon>Araneae</taxon>
        <taxon>Araneomorphae</taxon>
        <taxon>Entelegynae</taxon>
        <taxon>Araneoidea</taxon>
        <taxon>Nephilidae</taxon>
        <taxon>Nephila</taxon>
    </lineage>
</organism>
<name>A0A8X6NGF8_NEPPI</name>
<sequence length="92" mass="11351">MHQLLKTSFQWQRIKRIPFRKRMLHEKRQVHPAYRDSRNSRSLHLKRKEDERKLCDDKRYTRYLIGIPPNEDGLRCFSRLKHYSPHPLLCPV</sequence>
<comment type="caution">
    <text evidence="1">The sequence shown here is derived from an EMBL/GenBank/DDBJ whole genome shotgun (WGS) entry which is preliminary data.</text>
</comment>
<dbReference type="Proteomes" id="UP000887013">
    <property type="component" value="Unassembled WGS sequence"/>
</dbReference>
<proteinExistence type="predicted"/>
<protein>
    <submittedName>
        <fullName evidence="1">Uncharacterized protein</fullName>
    </submittedName>
</protein>